<dbReference type="Pfam" id="PF02129">
    <property type="entry name" value="Peptidase_S15"/>
    <property type="match status" value="1"/>
</dbReference>
<dbReference type="SMART" id="SM00940">
    <property type="entry name" value="PepX_N"/>
    <property type="match status" value="1"/>
</dbReference>
<name>A0A1T4LL06_9ENTE</name>
<feature type="active site" description="Charge relay system" evidence="9">
    <location>
        <position position="520"/>
    </location>
</feature>
<evidence type="ECO:0000313" key="13">
    <source>
        <dbReference type="Proteomes" id="UP000190328"/>
    </source>
</evidence>
<evidence type="ECO:0000313" key="12">
    <source>
        <dbReference type="EMBL" id="SJZ55188.1"/>
    </source>
</evidence>
<keyword evidence="13" id="KW-1185">Reference proteome</keyword>
<protein>
    <recommendedName>
        <fullName evidence="9">Xaa-Pro dipeptidyl-peptidase</fullName>
        <ecNumber evidence="9">3.4.14.11</ecNumber>
    </recommendedName>
    <alternativeName>
        <fullName evidence="9">X-Pro dipeptidyl-peptidase</fullName>
    </alternativeName>
    <alternativeName>
        <fullName evidence="9">X-prolyl-dipeptidyl aminopeptidase</fullName>
        <shortName evidence="9">X-PDAP</shortName>
    </alternativeName>
</protein>
<dbReference type="InterPro" id="IPR036313">
    <property type="entry name" value="PepX_N_dom_sf"/>
</dbReference>
<dbReference type="NCBIfam" id="NF003781">
    <property type="entry name" value="PRK05371.1-2"/>
    <property type="match status" value="1"/>
</dbReference>
<dbReference type="PANTHER" id="PTHR43056:SF10">
    <property type="entry name" value="COCE_NOND FAMILY, PUTATIVE (AFU_ORTHOLOGUE AFUA_7G00600)-RELATED"/>
    <property type="match status" value="1"/>
</dbReference>
<dbReference type="SUPFAM" id="SSF49785">
    <property type="entry name" value="Galactose-binding domain-like"/>
    <property type="match status" value="1"/>
</dbReference>
<dbReference type="GO" id="GO:0008239">
    <property type="term" value="F:dipeptidyl-peptidase activity"/>
    <property type="evidence" value="ECO:0007669"/>
    <property type="project" value="UniProtKB-UniRule"/>
</dbReference>
<dbReference type="Gene3D" id="3.40.50.1820">
    <property type="entry name" value="alpha/beta hydrolase"/>
    <property type="match status" value="1"/>
</dbReference>
<dbReference type="SMART" id="SM00939">
    <property type="entry name" value="PepX_C"/>
    <property type="match status" value="1"/>
</dbReference>
<comment type="subunit">
    <text evidence="4 9">Homodimer.</text>
</comment>
<dbReference type="GO" id="GO:0005737">
    <property type="term" value="C:cytoplasm"/>
    <property type="evidence" value="ECO:0007669"/>
    <property type="project" value="UniProtKB-SubCell"/>
</dbReference>
<dbReference type="RefSeq" id="WP_078806655.1">
    <property type="nucleotide sequence ID" value="NZ_FUXI01000006.1"/>
</dbReference>
<dbReference type="STRING" id="263852.SAMN02745116_00698"/>
<evidence type="ECO:0000256" key="1">
    <source>
        <dbReference type="ARBA" id="ARBA00000123"/>
    </source>
</evidence>
<comment type="subcellular location">
    <subcellularLocation>
        <location evidence="9">Cytoplasm</location>
    </subcellularLocation>
</comment>
<dbReference type="EC" id="3.4.14.11" evidence="9"/>
<keyword evidence="8 9" id="KW-0720">Serine protease</keyword>
<sequence>MKMNQFAIYENNFETKVAELKSLKFLPKKWEELSECELFFYFLSKCFPEVKSISAVKRKIKALRANETQDVLEYLEESNTLSTENFYHIALQLLGFLEEVDYKVNEISQAFEKINLPRIEKTGDLSKEELIEAWYLLLITHNKTGLMLIDFLASKGYFKDFDHEIALFFNGKAMSVFETTSLIREVVYVETDVDTDEDGLADLVKVEIVRPRAKGKIPALFTASPYNQGINPEANDKKLHDVNVSIERKIPNELRYEEIQYVAEEKTLPKKREISSYTSEADETFTREANYSLNDFFLSRGFAAVYATGIGGMESEGIMTCASVKQTHSMQAVVEWLAGNRVAFTNREDRVAIRADWCNGHIAMTGKSYLGTLATAVATTGVKGLDLIISEAAISNWYQYYRDNGLVIAPGGFQGEDCDVLAELTFSRMIQAGDYLHSKAQFDRKQAEMKELQDRKFGNYNTFWDERNYLPNVKNIQCDVVIVHGLNDWNVKPRHAWQLWCALKENSSVKSRIILHQGEHIYINNNRSLDFSDMMNALFSEKLYGVKNQANEQLPNVIWQENTQAEVWHTFSDWTSEKETRVYPNQTILGETSSNEEKSFHDGISEEKKKKFVRSRNSFSREIIKENTQDLAESRLYLQTKELNEELLLSGTPVVKLRVKSSKNIGLISVRLVDVGRAKRLQETPSVLSGKIDRGYGFREEILKEIQQGAETNEKMITIGHMNLQNRKNAWKNDELVADEYVELAIEMQPTIYRLPKGRRLALVIYATDIDYTLQGNEEVSYTVDFARTSLSLPIIKNKSVTGD</sequence>
<evidence type="ECO:0000256" key="5">
    <source>
        <dbReference type="ARBA" id="ARBA00022438"/>
    </source>
</evidence>
<dbReference type="HAMAP" id="MF_00698">
    <property type="entry name" value="Aminopeptidase_S15"/>
    <property type="match status" value="1"/>
</dbReference>
<evidence type="ECO:0000256" key="9">
    <source>
        <dbReference type="HAMAP-Rule" id="MF_00698"/>
    </source>
</evidence>
<comment type="similarity">
    <text evidence="3 9">Belongs to the peptidase S15 family.</text>
</comment>
<gene>
    <name evidence="9" type="primary">pepX</name>
    <name evidence="12" type="ORF">SAMN02745116_00698</name>
</gene>
<dbReference type="InterPro" id="IPR000383">
    <property type="entry name" value="Xaa-Pro-like_dom"/>
</dbReference>
<feature type="active site" description="Charge relay system" evidence="9">
    <location>
        <position position="368"/>
    </location>
</feature>
<reference evidence="12 13" key="1">
    <citation type="submission" date="2017-02" db="EMBL/GenBank/DDBJ databases">
        <authorList>
            <person name="Peterson S.W."/>
        </authorList>
    </citation>
    <scope>NUCLEOTIDE SEQUENCE [LARGE SCALE GENOMIC DNA]</scope>
    <source>
        <strain evidence="12 13">ATCC BAA-1030</strain>
    </source>
</reference>
<dbReference type="Pfam" id="PF08530">
    <property type="entry name" value="PepX_C"/>
    <property type="match status" value="1"/>
</dbReference>
<dbReference type="PRINTS" id="PR00923">
    <property type="entry name" value="LACTOPTASE"/>
</dbReference>
<evidence type="ECO:0000256" key="8">
    <source>
        <dbReference type="ARBA" id="ARBA00022825"/>
    </source>
</evidence>
<dbReference type="EMBL" id="FUXI01000006">
    <property type="protein sequence ID" value="SJZ55188.1"/>
    <property type="molecule type" value="Genomic_DNA"/>
</dbReference>
<dbReference type="InterPro" id="IPR029058">
    <property type="entry name" value="AB_hydrolase_fold"/>
</dbReference>
<dbReference type="InterPro" id="IPR015251">
    <property type="entry name" value="PepX_N_dom"/>
</dbReference>
<feature type="domain" description="X-Prolyl dipeptidyl aminopeptidase PepX N-terminal" evidence="11">
    <location>
        <begin position="1"/>
        <end position="157"/>
    </location>
</feature>
<dbReference type="InterPro" id="IPR008252">
    <property type="entry name" value="Pept_S15_Xpro"/>
</dbReference>
<comment type="function">
    <text evidence="2 9">Removes N-terminal dipeptides sequentially from polypeptides having unsubstituted N-termini provided that the penultimate residue is proline.</text>
</comment>
<dbReference type="SUPFAM" id="SSF53474">
    <property type="entry name" value="alpha/beta-Hydrolases"/>
    <property type="match status" value="1"/>
</dbReference>
<evidence type="ECO:0000256" key="7">
    <source>
        <dbReference type="ARBA" id="ARBA00022801"/>
    </source>
</evidence>
<keyword evidence="9" id="KW-0963">Cytoplasm</keyword>
<evidence type="ECO:0000256" key="6">
    <source>
        <dbReference type="ARBA" id="ARBA00022670"/>
    </source>
</evidence>
<keyword evidence="7 9" id="KW-0378">Hydrolase</keyword>
<evidence type="ECO:0000256" key="3">
    <source>
        <dbReference type="ARBA" id="ARBA00010819"/>
    </source>
</evidence>
<feature type="domain" description="Xaa-Pro dipeptidyl-peptidase C-terminal" evidence="10">
    <location>
        <begin position="536"/>
        <end position="792"/>
    </location>
</feature>
<accession>A0A1T4LL06</accession>
<feature type="active site" description="Charge relay system" evidence="9">
    <location>
        <position position="488"/>
    </location>
</feature>
<dbReference type="OrthoDB" id="319764at2"/>
<dbReference type="Gene3D" id="2.60.120.260">
    <property type="entry name" value="Galactose-binding domain-like"/>
    <property type="match status" value="1"/>
</dbReference>
<evidence type="ECO:0000256" key="4">
    <source>
        <dbReference type="ARBA" id="ARBA00011738"/>
    </source>
</evidence>
<proteinExistence type="inferred from homology"/>
<dbReference type="InterPro" id="IPR008979">
    <property type="entry name" value="Galactose-bd-like_sf"/>
</dbReference>
<dbReference type="Proteomes" id="UP000190328">
    <property type="component" value="Unassembled WGS sequence"/>
</dbReference>
<dbReference type="Gene3D" id="1.10.246.70">
    <property type="match status" value="1"/>
</dbReference>
<keyword evidence="5 9" id="KW-0031">Aminopeptidase</keyword>
<dbReference type="SUPFAM" id="SSF81761">
    <property type="entry name" value="X-Prolyl dipeptidyl aminopeptidase PepX, N-terminal domain"/>
    <property type="match status" value="1"/>
</dbReference>
<keyword evidence="6 9" id="KW-0645">Protease</keyword>
<dbReference type="GO" id="GO:0008236">
    <property type="term" value="F:serine-type peptidase activity"/>
    <property type="evidence" value="ECO:0007669"/>
    <property type="project" value="UniProtKB-KW"/>
</dbReference>
<evidence type="ECO:0000256" key="2">
    <source>
        <dbReference type="ARBA" id="ARBA00003997"/>
    </source>
</evidence>
<evidence type="ECO:0000259" key="11">
    <source>
        <dbReference type="SMART" id="SM00940"/>
    </source>
</evidence>
<evidence type="ECO:0000259" key="10">
    <source>
        <dbReference type="SMART" id="SM00939"/>
    </source>
</evidence>
<dbReference type="AlphaFoldDB" id="A0A1T4LL06"/>
<dbReference type="InterPro" id="IPR013736">
    <property type="entry name" value="Xaa-Pro_dipept_C"/>
</dbReference>
<dbReference type="GO" id="GO:0004177">
    <property type="term" value="F:aminopeptidase activity"/>
    <property type="evidence" value="ECO:0007669"/>
    <property type="project" value="UniProtKB-KW"/>
</dbReference>
<organism evidence="12 13">
    <name type="scientific">Pilibacter termitis</name>
    <dbReference type="NCBI Taxonomy" id="263852"/>
    <lineage>
        <taxon>Bacteria</taxon>
        <taxon>Bacillati</taxon>
        <taxon>Bacillota</taxon>
        <taxon>Bacilli</taxon>
        <taxon>Lactobacillales</taxon>
        <taxon>Enterococcaceae</taxon>
        <taxon>Pilibacter</taxon>
    </lineage>
</organism>
<dbReference type="InterPro" id="IPR050585">
    <property type="entry name" value="Xaa-Pro_dipeptidyl-ppase/CocE"/>
</dbReference>
<comment type="catalytic activity">
    <reaction evidence="1 9">
        <text>Hydrolyzes Xaa-Pro-|- bonds to release unblocked, N-terminal dipeptides from substrates including Ala-Pro-|-p-nitroanilide and (sequentially) Tyr-Pro-|-Phe-Pro-|-Gly-Pro-|-Ile.</text>
        <dbReference type="EC" id="3.4.14.11"/>
    </reaction>
</comment>
<dbReference type="GO" id="GO:0006508">
    <property type="term" value="P:proteolysis"/>
    <property type="evidence" value="ECO:0007669"/>
    <property type="project" value="UniProtKB-KW"/>
</dbReference>
<dbReference type="Pfam" id="PF09168">
    <property type="entry name" value="PepX_N"/>
    <property type="match status" value="1"/>
</dbReference>
<dbReference type="PANTHER" id="PTHR43056">
    <property type="entry name" value="PEPTIDASE S9 PROLYL OLIGOPEPTIDASE"/>
    <property type="match status" value="1"/>
</dbReference>